<keyword evidence="2" id="KW-0719">Serine esterase</keyword>
<dbReference type="GO" id="GO:0046872">
    <property type="term" value="F:metal ion binding"/>
    <property type="evidence" value="ECO:0007669"/>
    <property type="project" value="UniProtKB-KW"/>
</dbReference>
<keyword evidence="6" id="KW-0106">Calcium</keyword>
<name>A0A931HDF5_9SPHN</name>
<evidence type="ECO:0000256" key="2">
    <source>
        <dbReference type="ARBA" id="ARBA00022487"/>
    </source>
</evidence>
<sequence length="528" mass="57053">MRHASLAFATIGLALVGQPAQAAQPVPLAKTDASLGATRDCAALARVGLDQESDFPATVLSASVVPGDGETAEYCAVKGYIEPQIQFEVHLPTKTWNGRYFQTGCGGFCGYVNIRGCGDMLARDFVVAANNLGHVGDVLADPLWGADADLRRDYAGRATHATAVVAKRIATHFYGTQPAKSYFRGCSTGGREGLFLAQHHPEDFDGIISGDPAFAGRLGAVANVWAAQHLFDRGNVPVFDKPALDLLHERTIAACDAIDGLADGIIMDPRQCRFDPAVLTCAEGENSGCLTAKQVAAAKAVYDGPRNSKGERLYPGGMMPGSEGAWGGADTWTLPQGSLRYLMFDEIDRDYAYHDFDWDADMERVRERVGLYDPVAPGSAPDLSAFHARGGRLILYHGWSDQGVSPLGTIDYYAQVAAHEGGVEATRDWFRLFMVPGMFHCRGGNAPNTFDFVPAIMDWVERGTSPDGVVATQKDGDTVLRTRPLYAYPARAKWTGKGSADEAANWTREMPAEMPDDRIDWIWGPTAH</sequence>
<dbReference type="SUPFAM" id="SSF53474">
    <property type="entry name" value="alpha/beta-Hydrolases"/>
    <property type="match status" value="1"/>
</dbReference>
<dbReference type="InterPro" id="IPR029058">
    <property type="entry name" value="AB_hydrolase_fold"/>
</dbReference>
<accession>A0A931HDF5</accession>
<gene>
    <name evidence="9" type="ORF">I5E68_14015</name>
</gene>
<keyword evidence="7" id="KW-1015">Disulfide bond</keyword>
<dbReference type="EMBL" id="JADZGI010000002">
    <property type="protein sequence ID" value="MBH0114057.1"/>
    <property type="molecule type" value="Genomic_DNA"/>
</dbReference>
<keyword evidence="10" id="KW-1185">Reference proteome</keyword>
<evidence type="ECO:0000256" key="5">
    <source>
        <dbReference type="ARBA" id="ARBA00022801"/>
    </source>
</evidence>
<dbReference type="AlphaFoldDB" id="A0A931HDF5"/>
<evidence type="ECO:0000256" key="8">
    <source>
        <dbReference type="SAM" id="SignalP"/>
    </source>
</evidence>
<dbReference type="Proteomes" id="UP000617634">
    <property type="component" value="Unassembled WGS sequence"/>
</dbReference>
<comment type="caution">
    <text evidence="9">The sequence shown here is derived from an EMBL/GenBank/DDBJ whole genome shotgun (WGS) entry which is preliminary data.</text>
</comment>
<evidence type="ECO:0000256" key="3">
    <source>
        <dbReference type="ARBA" id="ARBA00022723"/>
    </source>
</evidence>
<dbReference type="GO" id="GO:0052689">
    <property type="term" value="F:carboxylic ester hydrolase activity"/>
    <property type="evidence" value="ECO:0007669"/>
    <property type="project" value="UniProtKB-KW"/>
</dbReference>
<dbReference type="Pfam" id="PF07519">
    <property type="entry name" value="Tannase"/>
    <property type="match status" value="1"/>
</dbReference>
<evidence type="ECO:0000256" key="1">
    <source>
        <dbReference type="ARBA" id="ARBA00006249"/>
    </source>
</evidence>
<reference evidence="9" key="1">
    <citation type="submission" date="2020-11" db="EMBL/GenBank/DDBJ databases">
        <title>Novosphingobium aureum sp. nov., a marine bacterium isolated from sediment of a salt flat.</title>
        <authorList>
            <person name="Yoo Y."/>
            <person name="Kim J.-J."/>
        </authorList>
    </citation>
    <scope>NUCLEOTIDE SEQUENCE</scope>
    <source>
        <strain evidence="9">YJ-S2-02</strain>
    </source>
</reference>
<keyword evidence="3" id="KW-0479">Metal-binding</keyword>
<dbReference type="InterPro" id="IPR011118">
    <property type="entry name" value="Tannase/feruloyl_esterase"/>
</dbReference>
<feature type="chain" id="PRO_5038140208" evidence="8">
    <location>
        <begin position="23"/>
        <end position="528"/>
    </location>
</feature>
<keyword evidence="4 8" id="KW-0732">Signal</keyword>
<evidence type="ECO:0000256" key="7">
    <source>
        <dbReference type="ARBA" id="ARBA00023157"/>
    </source>
</evidence>
<evidence type="ECO:0000313" key="9">
    <source>
        <dbReference type="EMBL" id="MBH0114057.1"/>
    </source>
</evidence>
<comment type="similarity">
    <text evidence="1">Belongs to the tannase family.</text>
</comment>
<feature type="signal peptide" evidence="8">
    <location>
        <begin position="1"/>
        <end position="22"/>
    </location>
</feature>
<keyword evidence="5 9" id="KW-0378">Hydrolase</keyword>
<proteinExistence type="inferred from homology"/>
<evidence type="ECO:0000256" key="4">
    <source>
        <dbReference type="ARBA" id="ARBA00022729"/>
    </source>
</evidence>
<dbReference type="PANTHER" id="PTHR33938:SF15">
    <property type="entry name" value="FERULOYL ESTERASE B-RELATED"/>
    <property type="match status" value="1"/>
</dbReference>
<protein>
    <submittedName>
        <fullName evidence="9">Tannase/feruloyl esterase family alpha/beta hydrolase</fullName>
    </submittedName>
</protein>
<organism evidence="9 10">
    <name type="scientific">Novosphingobium aureum</name>
    <dbReference type="NCBI Taxonomy" id="2792964"/>
    <lineage>
        <taxon>Bacteria</taxon>
        <taxon>Pseudomonadati</taxon>
        <taxon>Pseudomonadota</taxon>
        <taxon>Alphaproteobacteria</taxon>
        <taxon>Sphingomonadales</taxon>
        <taxon>Sphingomonadaceae</taxon>
        <taxon>Novosphingobium</taxon>
    </lineage>
</organism>
<evidence type="ECO:0000256" key="6">
    <source>
        <dbReference type="ARBA" id="ARBA00022837"/>
    </source>
</evidence>
<evidence type="ECO:0000313" key="10">
    <source>
        <dbReference type="Proteomes" id="UP000617634"/>
    </source>
</evidence>
<dbReference type="PANTHER" id="PTHR33938">
    <property type="entry name" value="FERULOYL ESTERASE B-RELATED"/>
    <property type="match status" value="1"/>
</dbReference>